<dbReference type="EMBL" id="PJNB01000001">
    <property type="protein sequence ID" value="PKW17802.1"/>
    <property type="molecule type" value="Genomic_DNA"/>
</dbReference>
<dbReference type="Proteomes" id="UP000233786">
    <property type="component" value="Unassembled WGS sequence"/>
</dbReference>
<comment type="caution">
    <text evidence="1">The sequence shown here is derived from an EMBL/GenBank/DDBJ whole genome shotgun (WGS) entry which is preliminary data.</text>
</comment>
<reference evidence="1" key="1">
    <citation type="submission" date="2017-12" db="EMBL/GenBank/DDBJ databases">
        <title>Sequencing the genomes of 1000 Actinobacteria strains.</title>
        <authorList>
            <person name="Klenk H.-P."/>
        </authorList>
    </citation>
    <scope>NUCLEOTIDE SEQUENCE [LARGE SCALE GENOMIC DNA]</scope>
    <source>
        <strain evidence="1">DSM 44228</strain>
    </source>
</reference>
<accession>A0A2N3Y4E4</accession>
<gene>
    <name evidence="1" type="ORF">A8926_5819</name>
</gene>
<dbReference type="AlphaFoldDB" id="A0A2N3Y4E4"/>
<evidence type="ECO:0000313" key="2">
    <source>
        <dbReference type="Proteomes" id="UP000233786"/>
    </source>
</evidence>
<evidence type="ECO:0000313" key="1">
    <source>
        <dbReference type="EMBL" id="PKW17802.1"/>
    </source>
</evidence>
<keyword evidence="2" id="KW-1185">Reference proteome</keyword>
<protein>
    <submittedName>
        <fullName evidence="1">Uncharacterized protein</fullName>
    </submittedName>
</protein>
<organism evidence="1 2">
    <name type="scientific">Saccharopolyspora spinosa</name>
    <dbReference type="NCBI Taxonomy" id="60894"/>
    <lineage>
        <taxon>Bacteria</taxon>
        <taxon>Bacillati</taxon>
        <taxon>Actinomycetota</taxon>
        <taxon>Actinomycetes</taxon>
        <taxon>Pseudonocardiales</taxon>
        <taxon>Pseudonocardiaceae</taxon>
        <taxon>Saccharopolyspora</taxon>
    </lineage>
</organism>
<sequence>MTIRRVNDGLPTPALRLDGAAYASARDTERGRQHRWWRALRN</sequence>
<name>A0A2N3Y4E4_SACSN</name>
<dbReference type="RefSeq" id="WP_010311747.1">
    <property type="nucleotide sequence ID" value="NZ_CP061007.1"/>
</dbReference>
<proteinExistence type="predicted"/>